<dbReference type="InterPro" id="IPR010982">
    <property type="entry name" value="Lambda_DNA-bd_dom_sf"/>
</dbReference>
<dbReference type="CDD" id="cd00093">
    <property type="entry name" value="HTH_XRE"/>
    <property type="match status" value="1"/>
</dbReference>
<keyword evidence="4" id="KW-1185">Reference proteome</keyword>
<dbReference type="SMART" id="SM00530">
    <property type="entry name" value="HTH_XRE"/>
    <property type="match status" value="1"/>
</dbReference>
<proteinExistence type="predicted"/>
<dbReference type="EMBL" id="FOHA01000023">
    <property type="protein sequence ID" value="SES05384.1"/>
    <property type="molecule type" value="Genomic_DNA"/>
</dbReference>
<name>A0A1H9U8A8_9LACT</name>
<dbReference type="Pfam" id="PF01381">
    <property type="entry name" value="HTH_3"/>
    <property type="match status" value="1"/>
</dbReference>
<dbReference type="GO" id="GO:0003677">
    <property type="term" value="F:DNA binding"/>
    <property type="evidence" value="ECO:0007669"/>
    <property type="project" value="UniProtKB-KW"/>
</dbReference>
<evidence type="ECO:0000313" key="3">
    <source>
        <dbReference type="EMBL" id="SES05384.1"/>
    </source>
</evidence>
<dbReference type="Gene3D" id="1.25.40.10">
    <property type="entry name" value="Tetratricopeptide repeat domain"/>
    <property type="match status" value="1"/>
</dbReference>
<sequence length="427" mass="50251">MIELLGVRIFNLRKRLGMSQKTLAKGIISNPYLSNIEKGNKFPAQETLLFLCNRLNVPQDELFLENKENPALAKELETCFTYLVSDSWSKIKNQLAKIKQNYQLEKELPLQELSYYLLSAAYLYKNNFSQEADEITEQYLLAIDKALLNHQELMPINQYYAYFCAQKAIHQRECQLAVLHLEKMLLQPSLNQELLAYLMSDLIFCYQSFGHYEKALTLIRETRLRRSAAQQKIAVKLFYLEGLIFSDIQFYQKAEQSFQIALNLLEGFPEMASDYLLLIYYQQLQILLQRKVFEPASQKMAFIYQLIMEKFTGKQLFSKNEYFVMLALSINYLESNCAEEADHLFELAQAMQEEFPELKNMVAYLQALSELRKGNEADYVQQMTHLLNRLDDSWPSILAKRIKRQTSRYFSQQLKYKQAYMILMENE</sequence>
<dbReference type="SUPFAM" id="SSF48452">
    <property type="entry name" value="TPR-like"/>
    <property type="match status" value="1"/>
</dbReference>
<dbReference type="OrthoDB" id="290878at2"/>
<dbReference type="SUPFAM" id="SSF47413">
    <property type="entry name" value="lambda repressor-like DNA-binding domains"/>
    <property type="match status" value="1"/>
</dbReference>
<evidence type="ECO:0000256" key="1">
    <source>
        <dbReference type="ARBA" id="ARBA00023125"/>
    </source>
</evidence>
<evidence type="ECO:0000259" key="2">
    <source>
        <dbReference type="PROSITE" id="PS50943"/>
    </source>
</evidence>
<dbReference type="RefSeq" id="WP_092653857.1">
    <property type="nucleotide sequence ID" value="NZ_FOHA01000023.1"/>
</dbReference>
<dbReference type="GO" id="GO:0003700">
    <property type="term" value="F:DNA-binding transcription factor activity"/>
    <property type="evidence" value="ECO:0007669"/>
    <property type="project" value="TreeGrafter"/>
</dbReference>
<accession>A0A1H9U8A8</accession>
<keyword evidence="1" id="KW-0238">DNA-binding</keyword>
<dbReference type="InterPro" id="IPR011990">
    <property type="entry name" value="TPR-like_helical_dom_sf"/>
</dbReference>
<reference evidence="3 4" key="1">
    <citation type="submission" date="2016-10" db="EMBL/GenBank/DDBJ databases">
        <authorList>
            <person name="de Groot N.N."/>
        </authorList>
    </citation>
    <scope>NUCLEOTIDE SEQUENCE [LARGE SCALE GENOMIC DNA]</scope>
    <source>
        <strain evidence="3 4">DSM 13760</strain>
    </source>
</reference>
<dbReference type="PANTHER" id="PTHR46797:SF1">
    <property type="entry name" value="METHYLPHOSPHONATE SYNTHASE"/>
    <property type="match status" value="1"/>
</dbReference>
<dbReference type="STRING" id="142588.SAMN04488559_12310"/>
<gene>
    <name evidence="3" type="ORF">SAMN04488559_12310</name>
</gene>
<organism evidence="3 4">
    <name type="scientific">Isobaculum melis</name>
    <dbReference type="NCBI Taxonomy" id="142588"/>
    <lineage>
        <taxon>Bacteria</taxon>
        <taxon>Bacillati</taxon>
        <taxon>Bacillota</taxon>
        <taxon>Bacilli</taxon>
        <taxon>Lactobacillales</taxon>
        <taxon>Carnobacteriaceae</taxon>
        <taxon>Isobaculum</taxon>
    </lineage>
</organism>
<dbReference type="AlphaFoldDB" id="A0A1H9U8A8"/>
<feature type="domain" description="HTH cro/C1-type" evidence="2">
    <location>
        <begin position="11"/>
        <end position="62"/>
    </location>
</feature>
<dbReference type="InterPro" id="IPR001387">
    <property type="entry name" value="Cro/C1-type_HTH"/>
</dbReference>
<evidence type="ECO:0000313" key="4">
    <source>
        <dbReference type="Proteomes" id="UP000198948"/>
    </source>
</evidence>
<dbReference type="InterPro" id="IPR050807">
    <property type="entry name" value="TransReg_Diox_bact_type"/>
</dbReference>
<dbReference type="GO" id="GO:0005829">
    <property type="term" value="C:cytosol"/>
    <property type="evidence" value="ECO:0007669"/>
    <property type="project" value="TreeGrafter"/>
</dbReference>
<protein>
    <submittedName>
        <fullName evidence="3">Helix-turn-helix domain-containing protein</fullName>
    </submittedName>
</protein>
<dbReference type="Proteomes" id="UP000198948">
    <property type="component" value="Unassembled WGS sequence"/>
</dbReference>
<dbReference type="PROSITE" id="PS50943">
    <property type="entry name" value="HTH_CROC1"/>
    <property type="match status" value="1"/>
</dbReference>
<dbReference type="PANTHER" id="PTHR46797">
    <property type="entry name" value="HTH-TYPE TRANSCRIPTIONAL REGULATOR"/>
    <property type="match status" value="1"/>
</dbReference>